<dbReference type="SUPFAM" id="SSF53474">
    <property type="entry name" value="alpha/beta-Hydrolases"/>
    <property type="match status" value="1"/>
</dbReference>
<keyword evidence="1" id="KW-0812">Transmembrane</keyword>
<dbReference type="OrthoDB" id="503948at2"/>
<sequence>MFTKISKRTRFICLIILVIGAVFLGAYIHNYQVKIASQYQQTNVPTLFIHGFGSSYHAEKHMVTAIKRVHATNGVIRAEVSKTGRVTLVGHLRKNAVNPIVMINYQNNHERSYRTDGKWLRNVLQKLQQTYRFKKFNTVSHSVGNEAVMYYMADFAPQNKGLPQLNKEINIAGHFAGIRGYDAAKGNTLNAQGKPKHMIATYRALLKLRKTYPQNVAVLNIYGNIGDRSDGTVQNYSSKSLRYLVQKKAKSYQELEMKGKLAQHSKLHSNPKVDQAILKFLWEK</sequence>
<accession>A0A0R2IU39</accession>
<dbReference type="EMBL" id="JQBR01000003">
    <property type="protein sequence ID" value="KRN67046.1"/>
    <property type="molecule type" value="Genomic_DNA"/>
</dbReference>
<dbReference type="GO" id="GO:0016787">
    <property type="term" value="F:hydrolase activity"/>
    <property type="evidence" value="ECO:0007669"/>
    <property type="project" value="UniProtKB-KW"/>
</dbReference>
<dbReference type="Gene3D" id="3.40.50.1820">
    <property type="entry name" value="alpha/beta hydrolase"/>
    <property type="match status" value="1"/>
</dbReference>
<dbReference type="InterPro" id="IPR010315">
    <property type="entry name" value="DUF915_hydro-like"/>
</dbReference>
<dbReference type="Proteomes" id="UP000051568">
    <property type="component" value="Unassembled WGS sequence"/>
</dbReference>
<evidence type="ECO:0000256" key="1">
    <source>
        <dbReference type="SAM" id="Phobius"/>
    </source>
</evidence>
<feature type="transmembrane region" description="Helical" evidence="1">
    <location>
        <begin position="12"/>
        <end position="29"/>
    </location>
</feature>
<dbReference type="STRING" id="319652.IV80_GL001138"/>
<name>A0A0R2IU39_9LACO</name>
<evidence type="ECO:0000313" key="2">
    <source>
        <dbReference type="EMBL" id="KRN67046.1"/>
    </source>
</evidence>
<gene>
    <name evidence="2" type="ORF">IV80_GL001138</name>
</gene>
<keyword evidence="1" id="KW-1133">Transmembrane helix</keyword>
<dbReference type="InterPro" id="IPR029058">
    <property type="entry name" value="AB_hydrolase_fold"/>
</dbReference>
<keyword evidence="1" id="KW-0472">Membrane</keyword>
<organism evidence="2 3">
    <name type="scientific">Pediococcus cellicola</name>
    <dbReference type="NCBI Taxonomy" id="319652"/>
    <lineage>
        <taxon>Bacteria</taxon>
        <taxon>Bacillati</taxon>
        <taxon>Bacillota</taxon>
        <taxon>Bacilli</taxon>
        <taxon>Lactobacillales</taxon>
        <taxon>Lactobacillaceae</taxon>
        <taxon>Pediococcus</taxon>
    </lineage>
</organism>
<dbReference type="PATRIC" id="fig|319652.3.peg.1150"/>
<keyword evidence="3" id="KW-1185">Reference proteome</keyword>
<evidence type="ECO:0000313" key="3">
    <source>
        <dbReference type="Proteomes" id="UP000051568"/>
    </source>
</evidence>
<dbReference type="AlphaFoldDB" id="A0A0R2IU39"/>
<reference evidence="2 3" key="1">
    <citation type="journal article" date="2015" name="Genome Announc.">
        <title>Expanding the biotechnology potential of lactobacilli through comparative genomics of 213 strains and associated genera.</title>
        <authorList>
            <person name="Sun Z."/>
            <person name="Harris H.M."/>
            <person name="McCann A."/>
            <person name="Guo C."/>
            <person name="Argimon S."/>
            <person name="Zhang W."/>
            <person name="Yang X."/>
            <person name="Jeffery I.B."/>
            <person name="Cooney J.C."/>
            <person name="Kagawa T.F."/>
            <person name="Liu W."/>
            <person name="Song Y."/>
            <person name="Salvetti E."/>
            <person name="Wrobel A."/>
            <person name="Rasinkangas P."/>
            <person name="Parkhill J."/>
            <person name="Rea M.C."/>
            <person name="O'Sullivan O."/>
            <person name="Ritari J."/>
            <person name="Douillard F.P."/>
            <person name="Paul Ross R."/>
            <person name="Yang R."/>
            <person name="Briner A.E."/>
            <person name="Felis G.E."/>
            <person name="de Vos W.M."/>
            <person name="Barrangou R."/>
            <person name="Klaenhammer T.R."/>
            <person name="Caufield P.W."/>
            <person name="Cui Y."/>
            <person name="Zhang H."/>
            <person name="O'Toole P.W."/>
        </authorList>
    </citation>
    <scope>NUCLEOTIDE SEQUENCE [LARGE SCALE GENOMIC DNA]</scope>
    <source>
        <strain evidence="2 3">DSM 17757</strain>
    </source>
</reference>
<protein>
    <submittedName>
        <fullName evidence="2">Cell surface hydrolase</fullName>
    </submittedName>
</protein>
<comment type="caution">
    <text evidence="2">The sequence shown here is derived from an EMBL/GenBank/DDBJ whole genome shotgun (WGS) entry which is preliminary data.</text>
</comment>
<dbReference type="RefSeq" id="WP_057749935.1">
    <property type="nucleotide sequence ID" value="NZ_BJVH01000004.1"/>
</dbReference>
<keyword evidence="2" id="KW-0378">Hydrolase</keyword>
<dbReference type="Pfam" id="PF06028">
    <property type="entry name" value="DUF915"/>
    <property type="match status" value="1"/>
</dbReference>
<proteinExistence type="predicted"/>